<keyword evidence="6" id="KW-0408">Iron</keyword>
<name>E1ZDB8_CHLVA</name>
<protein>
    <recommendedName>
        <fullName evidence="8">Aminotransferase class V domain-containing protein</fullName>
    </recommendedName>
</protein>
<feature type="domain" description="Aminotransferase class V" evidence="8">
    <location>
        <begin position="17"/>
        <end position="395"/>
    </location>
</feature>
<dbReference type="InterPro" id="IPR015421">
    <property type="entry name" value="PyrdxlP-dep_Trfase_major"/>
</dbReference>
<keyword evidence="5" id="KW-0663">Pyridoxal phosphate</keyword>
<evidence type="ECO:0000256" key="1">
    <source>
        <dbReference type="ARBA" id="ARBA00001933"/>
    </source>
</evidence>
<evidence type="ECO:0000256" key="5">
    <source>
        <dbReference type="ARBA" id="ARBA00022898"/>
    </source>
</evidence>
<dbReference type="AlphaFoldDB" id="E1ZDB8"/>
<dbReference type="SUPFAM" id="SSF53383">
    <property type="entry name" value="PLP-dependent transferases"/>
    <property type="match status" value="1"/>
</dbReference>
<dbReference type="Gene3D" id="3.40.640.10">
    <property type="entry name" value="Type I PLP-dependent aspartate aminotransferase-like (Major domain)"/>
    <property type="match status" value="1"/>
</dbReference>
<dbReference type="RefSeq" id="XP_005848297.1">
    <property type="nucleotide sequence ID" value="XM_005848235.1"/>
</dbReference>
<dbReference type="InterPro" id="IPR016454">
    <property type="entry name" value="Cysteine_dSase"/>
</dbReference>
<dbReference type="OrthoDB" id="10250117at2759"/>
<evidence type="ECO:0000259" key="8">
    <source>
        <dbReference type="Pfam" id="PF00266"/>
    </source>
</evidence>
<dbReference type="KEGG" id="cvr:CHLNCDRAFT_144931"/>
<dbReference type="STRING" id="554065.E1ZDB8"/>
<dbReference type="eggNOG" id="KOG1549">
    <property type="taxonomic scope" value="Eukaryota"/>
</dbReference>
<proteinExistence type="inferred from homology"/>
<dbReference type="PANTHER" id="PTHR11601:SF34">
    <property type="entry name" value="CYSTEINE DESULFURASE"/>
    <property type="match status" value="1"/>
</dbReference>
<accession>E1ZDB8</accession>
<sequence length="411" mass="42763">MPRLGEPLPHIQASGCVYLDYNATTPIFPEAADEMRPFLTAFGNPSSAHAFGRPCKAAVDAARARVAAMVGADPDEIFFTSCGSESDNWAIWGAVMEARRQQRAAPDTSGAAAFLPHVVSSRIEHPAVIECLAMLAAQGLLEYTLVPVSCEGLVRVADVEAAMTPHTCLLTFMHSNNEVGSIQPVAQLAALARRAGALMHCDAAQSLGKVDVDVQQLGVDMLTVVAHKFGGPKGVAALYVRRGVRLERLLCGGGQEGGRRAGTENVVLVAGLGKAAELVSRELPATAAHMAAMRDSLQQQLLAGLPPSTALIHGPADDALRLPNTLSIGIRGIAAARLLAELSEQLAASAGAACHSGGGHGVSAVLQAMAVPTEHAVGTLRLSTGRHTTQQDVDRAAALILDYVQRHGGSS</sequence>
<gene>
    <name evidence="9" type="ORF">CHLNCDRAFT_144931</name>
</gene>
<dbReference type="InParanoid" id="E1ZDB8"/>
<reference evidence="9 10" key="1">
    <citation type="journal article" date="2010" name="Plant Cell">
        <title>The Chlorella variabilis NC64A genome reveals adaptation to photosymbiosis, coevolution with viruses, and cryptic sex.</title>
        <authorList>
            <person name="Blanc G."/>
            <person name="Duncan G."/>
            <person name="Agarkova I."/>
            <person name="Borodovsky M."/>
            <person name="Gurnon J."/>
            <person name="Kuo A."/>
            <person name="Lindquist E."/>
            <person name="Lucas S."/>
            <person name="Pangilinan J."/>
            <person name="Polle J."/>
            <person name="Salamov A."/>
            <person name="Terry A."/>
            <person name="Yamada T."/>
            <person name="Dunigan D.D."/>
            <person name="Grigoriev I.V."/>
            <person name="Claverie J.M."/>
            <person name="Van Etten J.L."/>
        </authorList>
    </citation>
    <scope>NUCLEOTIDE SEQUENCE [LARGE SCALE GENOMIC DNA]</scope>
    <source>
        <strain evidence="9 10">NC64A</strain>
    </source>
</reference>
<evidence type="ECO:0000256" key="2">
    <source>
        <dbReference type="ARBA" id="ARBA00006490"/>
    </source>
</evidence>
<evidence type="ECO:0000256" key="4">
    <source>
        <dbReference type="ARBA" id="ARBA00022723"/>
    </source>
</evidence>
<comment type="cofactor">
    <cofactor evidence="1">
        <name>pyridoxal 5'-phosphate</name>
        <dbReference type="ChEBI" id="CHEBI:597326"/>
    </cofactor>
</comment>
<dbReference type="Gene3D" id="1.10.260.50">
    <property type="match status" value="1"/>
</dbReference>
<evidence type="ECO:0000313" key="10">
    <source>
        <dbReference type="Proteomes" id="UP000008141"/>
    </source>
</evidence>
<keyword evidence="10" id="KW-1185">Reference proteome</keyword>
<dbReference type="Proteomes" id="UP000008141">
    <property type="component" value="Unassembled WGS sequence"/>
</dbReference>
<dbReference type="EMBL" id="GL433842">
    <property type="protein sequence ID" value="EFN56195.1"/>
    <property type="molecule type" value="Genomic_DNA"/>
</dbReference>
<dbReference type="Gene3D" id="3.90.1150.10">
    <property type="entry name" value="Aspartate Aminotransferase, domain 1"/>
    <property type="match status" value="1"/>
</dbReference>
<dbReference type="GeneID" id="17355859"/>
<dbReference type="InterPro" id="IPR015422">
    <property type="entry name" value="PyrdxlP-dep_Trfase_small"/>
</dbReference>
<comment type="similarity">
    <text evidence="2">Belongs to the class-V pyridoxal-phosphate-dependent aminotransferase family. NifS/IscS subfamily.</text>
</comment>
<dbReference type="GO" id="GO:0051536">
    <property type="term" value="F:iron-sulfur cluster binding"/>
    <property type="evidence" value="ECO:0007669"/>
    <property type="project" value="UniProtKB-KW"/>
</dbReference>
<dbReference type="Pfam" id="PF00266">
    <property type="entry name" value="Aminotran_5"/>
    <property type="match status" value="1"/>
</dbReference>
<organism evidence="10">
    <name type="scientific">Chlorella variabilis</name>
    <name type="common">Green alga</name>
    <dbReference type="NCBI Taxonomy" id="554065"/>
    <lineage>
        <taxon>Eukaryota</taxon>
        <taxon>Viridiplantae</taxon>
        <taxon>Chlorophyta</taxon>
        <taxon>core chlorophytes</taxon>
        <taxon>Trebouxiophyceae</taxon>
        <taxon>Chlorellales</taxon>
        <taxon>Chlorellaceae</taxon>
        <taxon>Chlorella clade</taxon>
        <taxon>Chlorella</taxon>
    </lineage>
</organism>
<dbReference type="PIRSF" id="PIRSF005572">
    <property type="entry name" value="NifS"/>
    <property type="match status" value="1"/>
</dbReference>
<evidence type="ECO:0000256" key="3">
    <source>
        <dbReference type="ARBA" id="ARBA00022679"/>
    </source>
</evidence>
<keyword evidence="7" id="KW-0411">Iron-sulfur</keyword>
<evidence type="ECO:0000256" key="6">
    <source>
        <dbReference type="ARBA" id="ARBA00023004"/>
    </source>
</evidence>
<evidence type="ECO:0000256" key="7">
    <source>
        <dbReference type="ARBA" id="ARBA00023014"/>
    </source>
</evidence>
<keyword evidence="3" id="KW-0808">Transferase</keyword>
<dbReference type="GO" id="GO:0016740">
    <property type="term" value="F:transferase activity"/>
    <property type="evidence" value="ECO:0007669"/>
    <property type="project" value="UniProtKB-KW"/>
</dbReference>
<evidence type="ECO:0000313" key="9">
    <source>
        <dbReference type="EMBL" id="EFN56195.1"/>
    </source>
</evidence>
<dbReference type="OMA" id="IIYGQSE"/>
<keyword evidence="4" id="KW-0479">Metal-binding</keyword>
<dbReference type="PANTHER" id="PTHR11601">
    <property type="entry name" value="CYSTEINE DESULFURYLASE FAMILY MEMBER"/>
    <property type="match status" value="1"/>
</dbReference>
<dbReference type="GO" id="GO:0046872">
    <property type="term" value="F:metal ion binding"/>
    <property type="evidence" value="ECO:0007669"/>
    <property type="project" value="UniProtKB-KW"/>
</dbReference>
<dbReference type="InterPro" id="IPR015424">
    <property type="entry name" value="PyrdxlP-dep_Trfase"/>
</dbReference>
<dbReference type="InterPro" id="IPR000192">
    <property type="entry name" value="Aminotrans_V_dom"/>
</dbReference>